<evidence type="ECO:0000313" key="3">
    <source>
        <dbReference type="Proteomes" id="UP000480246"/>
    </source>
</evidence>
<evidence type="ECO:0000313" key="2">
    <source>
        <dbReference type="EMBL" id="KAB8135788.1"/>
    </source>
</evidence>
<keyword evidence="2" id="KW-0808">Transferase</keyword>
<dbReference type="AlphaFoldDB" id="A0A7C8GT63"/>
<protein>
    <submittedName>
        <fullName evidence="2">Sulfotransferase family protein</fullName>
    </submittedName>
</protein>
<dbReference type="Proteomes" id="UP000480246">
    <property type="component" value="Unassembled WGS sequence"/>
</dbReference>
<dbReference type="PANTHER" id="PTHR32301:SF6">
    <property type="entry name" value="GOLVESIN-RELATED"/>
    <property type="match status" value="1"/>
</dbReference>
<dbReference type="PANTHER" id="PTHR32301">
    <property type="entry name" value="COUNTIN RECEPTOR CNR3-RELATED"/>
    <property type="match status" value="1"/>
</dbReference>
<dbReference type="InterPro" id="IPR053259">
    <property type="entry name" value="Golvesin-related_Golgi"/>
</dbReference>
<sequence>MQRGGILLILFEQDSTGKRKDVCLLHIPKCGGKTLWKILQSQPQTFLVWHNRMFEVPKQPITFFTMLRDPVDRVISTYYYIRRYEADPLHSIVKNMELDEFVSYMYKERYNPLYKKSINIHYRTVNLATRYLTGGKPNKRKKALKNLEKYFIFAGITDMYVESMFFLKELLNLEINKIPNINHTDKRPHLEEIPEDIIQLIMENNQHDIAIYNWAKERLQNKIMQLNAEQKNSYNNWIDEFKSDR</sequence>
<reference evidence="2 3" key="1">
    <citation type="submission" date="2019-10" db="EMBL/GenBank/DDBJ databases">
        <title>Gracilibacillus sp. nov. isolated from rice seeds.</title>
        <authorList>
            <person name="He S."/>
        </authorList>
    </citation>
    <scope>NUCLEOTIDE SEQUENCE [LARGE SCALE GENOMIC DNA]</scope>
    <source>
        <strain evidence="2 3">TD8</strain>
    </source>
</reference>
<keyword evidence="3" id="KW-1185">Reference proteome</keyword>
<feature type="coiled-coil region" evidence="1">
    <location>
        <begin position="209"/>
        <end position="236"/>
    </location>
</feature>
<comment type="caution">
    <text evidence="2">The sequence shown here is derived from an EMBL/GenBank/DDBJ whole genome shotgun (WGS) entry which is preliminary data.</text>
</comment>
<evidence type="ECO:0000256" key="1">
    <source>
        <dbReference type="SAM" id="Coils"/>
    </source>
</evidence>
<organism evidence="2 3">
    <name type="scientific">Gracilibacillus oryzae</name>
    <dbReference type="NCBI Taxonomy" id="1672701"/>
    <lineage>
        <taxon>Bacteria</taxon>
        <taxon>Bacillati</taxon>
        <taxon>Bacillota</taxon>
        <taxon>Bacilli</taxon>
        <taxon>Bacillales</taxon>
        <taxon>Bacillaceae</taxon>
        <taxon>Gracilibacillus</taxon>
    </lineage>
</organism>
<proteinExistence type="predicted"/>
<dbReference type="GO" id="GO:0016020">
    <property type="term" value="C:membrane"/>
    <property type="evidence" value="ECO:0007669"/>
    <property type="project" value="InterPro"/>
</dbReference>
<dbReference type="InterPro" id="IPR027417">
    <property type="entry name" value="P-loop_NTPase"/>
</dbReference>
<dbReference type="EMBL" id="WEID01000052">
    <property type="protein sequence ID" value="KAB8135788.1"/>
    <property type="molecule type" value="Genomic_DNA"/>
</dbReference>
<dbReference type="OrthoDB" id="7981249at2"/>
<dbReference type="Gene3D" id="3.40.50.300">
    <property type="entry name" value="P-loop containing nucleotide triphosphate hydrolases"/>
    <property type="match status" value="1"/>
</dbReference>
<dbReference type="InterPro" id="IPR005331">
    <property type="entry name" value="Sulfotransferase"/>
</dbReference>
<dbReference type="GO" id="GO:0008146">
    <property type="term" value="F:sulfotransferase activity"/>
    <property type="evidence" value="ECO:0007669"/>
    <property type="project" value="InterPro"/>
</dbReference>
<accession>A0A7C8GT63</accession>
<keyword evidence="1" id="KW-0175">Coiled coil</keyword>
<dbReference type="Pfam" id="PF03567">
    <property type="entry name" value="Sulfotransfer_2"/>
    <property type="match status" value="1"/>
</dbReference>
<dbReference type="SUPFAM" id="SSF52540">
    <property type="entry name" value="P-loop containing nucleoside triphosphate hydrolases"/>
    <property type="match status" value="1"/>
</dbReference>
<name>A0A7C8GT63_9BACI</name>
<gene>
    <name evidence="2" type="ORF">F9U64_11000</name>
</gene>